<dbReference type="SMART" id="SM00382">
    <property type="entry name" value="AAA"/>
    <property type="match status" value="2"/>
</dbReference>
<evidence type="ECO:0000256" key="1">
    <source>
        <dbReference type="ARBA" id="ARBA00022741"/>
    </source>
</evidence>
<dbReference type="eggNOG" id="COG1119">
    <property type="taxonomic scope" value="Bacteria"/>
</dbReference>
<dbReference type="SUPFAM" id="SSF52540">
    <property type="entry name" value="P-loop containing nucleoside triphosphate hydrolases"/>
    <property type="match status" value="2"/>
</dbReference>
<evidence type="ECO:0000259" key="3">
    <source>
        <dbReference type="PROSITE" id="PS50893"/>
    </source>
</evidence>
<dbReference type="PATRIC" id="fig|907348.3.peg.662"/>
<feature type="domain" description="ABC transporter" evidence="3">
    <location>
        <begin position="6"/>
        <end position="258"/>
    </location>
</feature>
<dbReference type="InterPro" id="IPR027417">
    <property type="entry name" value="P-loop_NTPase"/>
</dbReference>
<dbReference type="STRING" id="907348.TresaDRAFT_2418"/>
<feature type="domain" description="ABC transporter" evidence="3">
    <location>
        <begin position="298"/>
        <end position="524"/>
    </location>
</feature>
<dbReference type="PROSITE" id="PS50893">
    <property type="entry name" value="ABC_TRANSPORTER_2"/>
    <property type="match status" value="2"/>
</dbReference>
<dbReference type="PANTHER" id="PTHR43158:SF2">
    <property type="entry name" value="SKFA PEPTIDE EXPORT ATP-BINDING PROTEIN SKFE"/>
    <property type="match status" value="1"/>
</dbReference>
<evidence type="ECO:0000313" key="5">
    <source>
        <dbReference type="Proteomes" id="UP000003571"/>
    </source>
</evidence>
<dbReference type="OrthoDB" id="9789994at2"/>
<dbReference type="Proteomes" id="UP000003571">
    <property type="component" value="Unassembled WGS sequence"/>
</dbReference>
<dbReference type="PANTHER" id="PTHR43158">
    <property type="entry name" value="SKFA PEPTIDE EXPORT ATP-BINDING PROTEIN SKFE"/>
    <property type="match status" value="1"/>
</dbReference>
<dbReference type="InterPro" id="IPR003439">
    <property type="entry name" value="ABC_transporter-like_ATP-bd"/>
</dbReference>
<dbReference type="GO" id="GO:0005524">
    <property type="term" value="F:ATP binding"/>
    <property type="evidence" value="ECO:0007669"/>
    <property type="project" value="UniProtKB-KW"/>
</dbReference>
<protein>
    <submittedName>
        <fullName evidence="4">ABC transporter related protein</fullName>
    </submittedName>
</protein>
<dbReference type="GO" id="GO:0016887">
    <property type="term" value="F:ATP hydrolysis activity"/>
    <property type="evidence" value="ECO:0007669"/>
    <property type="project" value="InterPro"/>
</dbReference>
<keyword evidence="2" id="KW-0067">ATP-binding</keyword>
<dbReference type="InterPro" id="IPR017871">
    <property type="entry name" value="ABC_transporter-like_CS"/>
</dbReference>
<dbReference type="Pfam" id="PF00005">
    <property type="entry name" value="ABC_tran"/>
    <property type="match status" value="2"/>
</dbReference>
<dbReference type="EMBL" id="AGRW01000037">
    <property type="protein sequence ID" value="EIC02540.1"/>
    <property type="molecule type" value="Genomic_DNA"/>
</dbReference>
<dbReference type="RefSeq" id="WP_002702845.1">
    <property type="nucleotide sequence ID" value="NZ_AGRW01000037.1"/>
</dbReference>
<comment type="caution">
    <text evidence="4">The sequence shown here is derived from an EMBL/GenBank/DDBJ whole genome shotgun (WGS) entry which is preliminary data.</text>
</comment>
<reference evidence="4 5" key="1">
    <citation type="submission" date="2011-09" db="EMBL/GenBank/DDBJ databases">
        <title>The draft genome of Treponema saccharophilum DSM 2985.</title>
        <authorList>
            <consortium name="US DOE Joint Genome Institute (JGI-PGF)"/>
            <person name="Lucas S."/>
            <person name="Copeland A."/>
            <person name="Lapidus A."/>
            <person name="Glavina del Rio T."/>
            <person name="Dalin E."/>
            <person name="Tice H."/>
            <person name="Bruce D."/>
            <person name="Goodwin L."/>
            <person name="Pitluck S."/>
            <person name="Peters L."/>
            <person name="Kyrpides N."/>
            <person name="Mavromatis K."/>
            <person name="Ivanova N."/>
            <person name="Markowitz V."/>
            <person name="Cheng J.-F."/>
            <person name="Hugenholtz P."/>
            <person name="Woyke T."/>
            <person name="Wu D."/>
            <person name="Gronow S."/>
            <person name="Wellnitz S."/>
            <person name="Brambilla E."/>
            <person name="Klenk H.-P."/>
            <person name="Eisen J.A."/>
        </authorList>
    </citation>
    <scope>NUCLEOTIDE SEQUENCE [LARGE SCALE GENOMIC DNA]</scope>
    <source>
        <strain evidence="4 5">DSM 2985</strain>
    </source>
</reference>
<keyword evidence="5" id="KW-1185">Reference proteome</keyword>
<gene>
    <name evidence="4" type="ORF">TresaDRAFT_2418</name>
</gene>
<keyword evidence="1" id="KW-0547">Nucleotide-binding</keyword>
<organism evidence="4 5">
    <name type="scientific">Treponema saccharophilum DSM 2985</name>
    <dbReference type="NCBI Taxonomy" id="907348"/>
    <lineage>
        <taxon>Bacteria</taxon>
        <taxon>Pseudomonadati</taxon>
        <taxon>Spirochaetota</taxon>
        <taxon>Spirochaetia</taxon>
        <taxon>Spirochaetales</taxon>
        <taxon>Treponemataceae</taxon>
        <taxon>Treponema</taxon>
    </lineage>
</organism>
<dbReference type="AlphaFoldDB" id="H7EIL2"/>
<dbReference type="PROSITE" id="PS00211">
    <property type="entry name" value="ABC_TRANSPORTER_1"/>
    <property type="match status" value="1"/>
</dbReference>
<dbReference type="Gene3D" id="3.40.50.300">
    <property type="entry name" value="P-loop containing nucleotide triphosphate hydrolases"/>
    <property type="match status" value="2"/>
</dbReference>
<evidence type="ECO:0000256" key="2">
    <source>
        <dbReference type="ARBA" id="ARBA00022840"/>
    </source>
</evidence>
<dbReference type="InterPro" id="IPR003593">
    <property type="entry name" value="AAA+_ATPase"/>
</dbReference>
<proteinExistence type="predicted"/>
<name>H7EIL2_9SPIR</name>
<sequence>MLEQYIKIKDCRVEDSRRVLIQNLSWEMKEGESWLVIGPNGGGKAAFVEALSGLRRIVPNGPDSVFENKFENSVETVSLEVAARLIEQERELDETEYMDKIDEGRTGRRFIAEVMGGPDAKHRHLPLPPIAEKLEALPEIRLCGIEKILDRGLRLMSTGEIRRTLLCRALLSKKQLLILSDPFAGLDVQSRSILLGFFQSVAGKRGGETRIILSMERYSEIPETITNVIEFSRGEVSFCGTKSDYEELLRARESGKAAEREKEKKEFLDELHSISADTECLQNERTGDSVIDGRATLVKMSGVNVGWDGKRVLRDFSWTVLPGEHWLIRGPNGSGKTTLLELITGDNKQVFCNDVWLFGNKRGSGESIWDIKKNLGIVSYRLHVEYRMVAGTDLEGVIISGFRDSIGLYEQRTDVEVQAARRWLKLAGFEGRGSESFGNLSYGEQRAILIVRAAVKSPKILILDEPCHGLDEDNRRKILDLLETVAETGTTTLLHVTHDASEVLPCEKHILELKPDSEPMYEIISPAR</sequence>
<evidence type="ECO:0000313" key="4">
    <source>
        <dbReference type="EMBL" id="EIC02540.1"/>
    </source>
</evidence>
<accession>H7EIL2</accession>